<evidence type="ECO:0000256" key="1">
    <source>
        <dbReference type="ARBA" id="ARBA00004613"/>
    </source>
</evidence>
<evidence type="ECO:0000256" key="2">
    <source>
        <dbReference type="ARBA" id="ARBA00006570"/>
    </source>
</evidence>
<keyword evidence="4" id="KW-0593">Phospholipase A2 inhibitor</keyword>
<dbReference type="Ensembl" id="ENSLLTT00000024169.1">
    <property type="protein sequence ID" value="ENSLLTP00000023315.1"/>
    <property type="gene ID" value="ENSLLTG00000017226.1"/>
</dbReference>
<keyword evidence="9" id="KW-1185">Reference proteome</keyword>
<dbReference type="GO" id="GO:0019834">
    <property type="term" value="F:phospholipase A2 inhibitor activity"/>
    <property type="evidence" value="ECO:0007669"/>
    <property type="project" value="UniProtKB-KW"/>
</dbReference>
<name>A0A8C5SVM7_LATLA</name>
<feature type="chain" id="PRO_5034196823" description="UPAR/Ly6 domain-containing protein" evidence="6">
    <location>
        <begin position="23"/>
        <end position="117"/>
    </location>
</feature>
<organism evidence="8 9">
    <name type="scientific">Laticauda laticaudata</name>
    <name type="common">Blue-ringed sea krait</name>
    <name type="synonym">Blue-lipped sea krait</name>
    <dbReference type="NCBI Taxonomy" id="8630"/>
    <lineage>
        <taxon>Eukaryota</taxon>
        <taxon>Metazoa</taxon>
        <taxon>Chordata</taxon>
        <taxon>Craniata</taxon>
        <taxon>Vertebrata</taxon>
        <taxon>Euteleostomi</taxon>
        <taxon>Lepidosauria</taxon>
        <taxon>Squamata</taxon>
        <taxon>Bifurcata</taxon>
        <taxon>Unidentata</taxon>
        <taxon>Episquamata</taxon>
        <taxon>Toxicofera</taxon>
        <taxon>Serpentes</taxon>
        <taxon>Colubroidea</taxon>
        <taxon>Elapidae</taxon>
        <taxon>Laticaudinae</taxon>
        <taxon>Laticauda</taxon>
    </lineage>
</organism>
<reference evidence="8" key="1">
    <citation type="submission" date="2025-08" db="UniProtKB">
        <authorList>
            <consortium name="Ensembl"/>
        </authorList>
    </citation>
    <scope>IDENTIFICATION</scope>
</reference>
<keyword evidence="3" id="KW-0964">Secreted</keyword>
<protein>
    <recommendedName>
        <fullName evidence="7">UPAR/Ly6 domain-containing protein</fullName>
    </recommendedName>
</protein>
<dbReference type="InterPro" id="IPR004126">
    <property type="entry name" value="PLipase_A2_inh_N"/>
</dbReference>
<feature type="signal peptide" evidence="6">
    <location>
        <begin position="1"/>
        <end position="22"/>
    </location>
</feature>
<accession>A0A8C5SVM7</accession>
<feature type="domain" description="UPAR/Ly6" evidence="7">
    <location>
        <begin position="24"/>
        <end position="112"/>
    </location>
</feature>
<evidence type="ECO:0000256" key="6">
    <source>
        <dbReference type="SAM" id="SignalP"/>
    </source>
</evidence>
<evidence type="ECO:0000256" key="4">
    <source>
        <dbReference type="ARBA" id="ARBA00023005"/>
    </source>
</evidence>
<dbReference type="SUPFAM" id="SSF57302">
    <property type="entry name" value="Snake toxin-like"/>
    <property type="match status" value="1"/>
</dbReference>
<dbReference type="AlphaFoldDB" id="A0A8C5SVM7"/>
<dbReference type="PANTHER" id="PTHR20914:SF30">
    <property type="entry name" value="LY6_PLAUR DOMAIN CONTAINING 9"/>
    <property type="match status" value="1"/>
</dbReference>
<keyword evidence="6" id="KW-0732">Signal</keyword>
<reference evidence="8" key="2">
    <citation type="submission" date="2025-09" db="UniProtKB">
        <authorList>
            <consortium name="Ensembl"/>
        </authorList>
    </citation>
    <scope>IDENTIFICATION</scope>
</reference>
<comment type="subcellular location">
    <subcellularLocation>
        <location evidence="1">Secreted</location>
    </subcellularLocation>
</comment>
<dbReference type="Pfam" id="PF02988">
    <property type="entry name" value="PLA2_inh"/>
    <property type="match status" value="1"/>
</dbReference>
<keyword evidence="5" id="KW-1015">Disulfide bond</keyword>
<evidence type="ECO:0000313" key="8">
    <source>
        <dbReference type="Ensembl" id="ENSLLTP00000023315.1"/>
    </source>
</evidence>
<evidence type="ECO:0000256" key="5">
    <source>
        <dbReference type="ARBA" id="ARBA00023157"/>
    </source>
</evidence>
<dbReference type="PANTHER" id="PTHR20914">
    <property type="entry name" value="LY6/PLAUR DOMAIN-CONTAINING PROTEIN 8"/>
    <property type="match status" value="1"/>
</dbReference>
<evidence type="ECO:0000313" key="9">
    <source>
        <dbReference type="Proteomes" id="UP000694406"/>
    </source>
</evidence>
<dbReference type="GeneTree" id="ENSGT01000000220941"/>
<evidence type="ECO:0000259" key="7">
    <source>
        <dbReference type="SMART" id="SM00134"/>
    </source>
</evidence>
<dbReference type="SMART" id="SM00134">
    <property type="entry name" value="LU"/>
    <property type="match status" value="1"/>
</dbReference>
<comment type="similarity">
    <text evidence="2">Belongs to the CNF-like-inhibitor family.</text>
</comment>
<dbReference type="InterPro" id="IPR016054">
    <property type="entry name" value="LY6_UPA_recep-like"/>
</dbReference>
<dbReference type="InterPro" id="IPR045860">
    <property type="entry name" value="Snake_toxin-like_sf"/>
</dbReference>
<dbReference type="Proteomes" id="UP000694406">
    <property type="component" value="Unplaced"/>
</dbReference>
<proteinExistence type="inferred from homology"/>
<dbReference type="InterPro" id="IPR050918">
    <property type="entry name" value="CNF-like_PLA2_Inhibitor"/>
</dbReference>
<sequence>GRHKRIELIRQPLFFLFSFSGSCRLCEICHNFGRDCQSRAEECASPEDQCGTVLLEVSQAPISFRTIHKNCFSSSLCKLERFDINIGHDAFMRGRIHCCDEESCEGLQFPGMFAQEV</sequence>
<evidence type="ECO:0000256" key="3">
    <source>
        <dbReference type="ARBA" id="ARBA00022525"/>
    </source>
</evidence>
<dbReference type="GO" id="GO:0005576">
    <property type="term" value="C:extracellular region"/>
    <property type="evidence" value="ECO:0007669"/>
    <property type="project" value="UniProtKB-SubCell"/>
</dbReference>